<name>A0A0F8YUY9_9ZZZZ</name>
<feature type="non-terminal residue" evidence="9">
    <location>
        <position position="1"/>
    </location>
</feature>
<evidence type="ECO:0000259" key="8">
    <source>
        <dbReference type="Pfam" id="PF07282"/>
    </source>
</evidence>
<sequence>SKGEVIPAPKLMKKSKSKLREANKQLSRCQKGSNRRVKARIVLARLYEKVSNQRKDFNHKLSRFLVSEDENQAFAVENLNIKGMMSNHKLAFHIADCGWYQFLTFLKYKAAAVGKQVLEVGRFYPSSKACSVCGVVQQSLPLSVREWKCSDCGSVHHRDVNAAINIALEAARNFASDRGGDVRPMVIGLEATPVKREVSA</sequence>
<dbReference type="Pfam" id="PF01385">
    <property type="entry name" value="OrfB_IS605"/>
    <property type="match status" value="1"/>
</dbReference>
<organism evidence="9">
    <name type="scientific">marine sediment metagenome</name>
    <dbReference type="NCBI Taxonomy" id="412755"/>
    <lineage>
        <taxon>unclassified sequences</taxon>
        <taxon>metagenomes</taxon>
        <taxon>ecological metagenomes</taxon>
    </lineage>
</organism>
<comment type="similarity">
    <text evidence="2">In the N-terminal section; belongs to the transposase 2 family.</text>
</comment>
<proteinExistence type="inferred from homology"/>
<comment type="caution">
    <text evidence="9">The sequence shown here is derived from an EMBL/GenBank/DDBJ whole genome shotgun (WGS) entry which is preliminary data.</text>
</comment>
<dbReference type="NCBIfam" id="TIGR01766">
    <property type="entry name" value="IS200/IS605 family accessory protein TnpB-like domain"/>
    <property type="match status" value="1"/>
</dbReference>
<dbReference type="GO" id="GO:0003677">
    <property type="term" value="F:DNA binding"/>
    <property type="evidence" value="ECO:0007669"/>
    <property type="project" value="UniProtKB-KW"/>
</dbReference>
<evidence type="ECO:0000313" key="9">
    <source>
        <dbReference type="EMBL" id="KKK85277.1"/>
    </source>
</evidence>
<dbReference type="GO" id="GO:0006310">
    <property type="term" value="P:DNA recombination"/>
    <property type="evidence" value="ECO:0007669"/>
    <property type="project" value="UniProtKB-KW"/>
</dbReference>
<evidence type="ECO:0000256" key="1">
    <source>
        <dbReference type="ARBA" id="ARBA00008761"/>
    </source>
</evidence>
<evidence type="ECO:0008006" key="10">
    <source>
        <dbReference type="Google" id="ProtNLM"/>
    </source>
</evidence>
<keyword evidence="5" id="KW-0233">DNA recombination</keyword>
<dbReference type="InterPro" id="IPR051399">
    <property type="entry name" value="RNA-guided_DNA_endo/Transpos"/>
</dbReference>
<feature type="domain" description="Cas12f1-like TNB" evidence="8">
    <location>
        <begin position="99"/>
        <end position="166"/>
    </location>
</feature>
<evidence type="ECO:0000259" key="7">
    <source>
        <dbReference type="Pfam" id="PF01385"/>
    </source>
</evidence>
<evidence type="ECO:0000256" key="2">
    <source>
        <dbReference type="ARBA" id="ARBA00011044"/>
    </source>
</evidence>
<gene>
    <name evidence="9" type="ORF">LCGC14_2774900</name>
</gene>
<feature type="domain" description="Probable transposase IS891/IS1136/IS1341" evidence="7">
    <location>
        <begin position="5"/>
        <end position="86"/>
    </location>
</feature>
<feature type="region of interest" description="Disordered" evidence="6">
    <location>
        <begin position="13"/>
        <end position="33"/>
    </location>
</feature>
<dbReference type="InterPro" id="IPR001959">
    <property type="entry name" value="Transposase"/>
</dbReference>
<dbReference type="EMBL" id="LAZR01051384">
    <property type="protein sequence ID" value="KKK85277.1"/>
    <property type="molecule type" value="Genomic_DNA"/>
</dbReference>
<dbReference type="AlphaFoldDB" id="A0A0F8YUY9"/>
<evidence type="ECO:0000256" key="5">
    <source>
        <dbReference type="ARBA" id="ARBA00023172"/>
    </source>
</evidence>
<accession>A0A0F8YUY9</accession>
<reference evidence="9" key="1">
    <citation type="journal article" date="2015" name="Nature">
        <title>Complex archaea that bridge the gap between prokaryotes and eukaryotes.</title>
        <authorList>
            <person name="Spang A."/>
            <person name="Saw J.H."/>
            <person name="Jorgensen S.L."/>
            <person name="Zaremba-Niedzwiedzka K."/>
            <person name="Martijn J."/>
            <person name="Lind A.E."/>
            <person name="van Eijk R."/>
            <person name="Schleper C."/>
            <person name="Guy L."/>
            <person name="Ettema T.J."/>
        </authorList>
    </citation>
    <scope>NUCLEOTIDE SEQUENCE</scope>
</reference>
<evidence type="ECO:0000256" key="3">
    <source>
        <dbReference type="ARBA" id="ARBA00022578"/>
    </source>
</evidence>
<evidence type="ECO:0000256" key="4">
    <source>
        <dbReference type="ARBA" id="ARBA00023125"/>
    </source>
</evidence>
<keyword evidence="3" id="KW-0815">Transposition</keyword>
<protein>
    <recommendedName>
        <fullName evidence="10">Transposase</fullName>
    </recommendedName>
</protein>
<dbReference type="PANTHER" id="PTHR30405">
    <property type="entry name" value="TRANSPOSASE"/>
    <property type="match status" value="1"/>
</dbReference>
<comment type="similarity">
    <text evidence="1">In the C-terminal section; belongs to the transposase 35 family.</text>
</comment>
<dbReference type="Pfam" id="PF07282">
    <property type="entry name" value="Cas12f1-like_TNB"/>
    <property type="match status" value="1"/>
</dbReference>
<dbReference type="PANTHER" id="PTHR30405:SF11">
    <property type="entry name" value="RNA-GUIDED DNA ENDONUCLEASE RV2885C-RELATED"/>
    <property type="match status" value="1"/>
</dbReference>
<dbReference type="NCBIfam" id="NF040570">
    <property type="entry name" value="guided_TnpB"/>
    <property type="match status" value="1"/>
</dbReference>
<keyword evidence="4" id="KW-0238">DNA-binding</keyword>
<evidence type="ECO:0000256" key="6">
    <source>
        <dbReference type="SAM" id="MobiDB-lite"/>
    </source>
</evidence>
<dbReference type="GO" id="GO:0032196">
    <property type="term" value="P:transposition"/>
    <property type="evidence" value="ECO:0007669"/>
    <property type="project" value="UniProtKB-KW"/>
</dbReference>
<dbReference type="InterPro" id="IPR010095">
    <property type="entry name" value="Cas12f1-like_TNB"/>
</dbReference>